<dbReference type="RefSeq" id="WP_258990995.1">
    <property type="nucleotide sequence ID" value="NZ_JANUTS010000002.1"/>
</dbReference>
<accession>A0AAW5P2H2</accession>
<dbReference type="AlphaFoldDB" id="A0AAW5P2H2"/>
<name>A0AAW5P2H2_9BACE</name>
<comment type="caution">
    <text evidence="1">The sequence shown here is derived from an EMBL/GenBank/DDBJ whole genome shotgun (WGS) entry which is preliminary data.</text>
</comment>
<organism evidence="1 2">
    <name type="scientific">Bacteroides faecis</name>
    <dbReference type="NCBI Taxonomy" id="674529"/>
    <lineage>
        <taxon>Bacteria</taxon>
        <taxon>Pseudomonadati</taxon>
        <taxon>Bacteroidota</taxon>
        <taxon>Bacteroidia</taxon>
        <taxon>Bacteroidales</taxon>
        <taxon>Bacteroidaceae</taxon>
        <taxon>Bacteroides</taxon>
    </lineage>
</organism>
<dbReference type="Proteomes" id="UP001204548">
    <property type="component" value="Unassembled WGS sequence"/>
</dbReference>
<evidence type="ECO:0000313" key="1">
    <source>
        <dbReference type="EMBL" id="MCS2795064.1"/>
    </source>
</evidence>
<sequence length="87" mass="9468">MVGSIAYAAPFVPLEYEGMPASGYRGASNPDYAAGHSGYSKIRTMRLETSAKIEYSLPFLKGLKAGMFVRLGLARSRFTQLQSTLTN</sequence>
<dbReference type="EMBL" id="JANUTS010000002">
    <property type="protein sequence ID" value="MCS2795064.1"/>
    <property type="molecule type" value="Genomic_DNA"/>
</dbReference>
<reference evidence="1" key="1">
    <citation type="submission" date="2022-08" db="EMBL/GenBank/DDBJ databases">
        <title>Genome Sequencing of Bacteroides fragilis Group Isolates with Nanopore Technology.</title>
        <authorList>
            <person name="Tisza M.J."/>
            <person name="Smith D."/>
            <person name="Dekker J.P."/>
        </authorList>
    </citation>
    <scope>NUCLEOTIDE SEQUENCE</scope>
    <source>
        <strain evidence="1">BFG-351</strain>
    </source>
</reference>
<protein>
    <submittedName>
        <fullName evidence="1">Uncharacterized protein</fullName>
    </submittedName>
</protein>
<evidence type="ECO:0000313" key="2">
    <source>
        <dbReference type="Proteomes" id="UP001204548"/>
    </source>
</evidence>
<gene>
    <name evidence="1" type="ORF">NXW97_24245</name>
</gene>
<proteinExistence type="predicted"/>